<evidence type="ECO:0000256" key="3">
    <source>
        <dbReference type="ARBA" id="ARBA00023027"/>
    </source>
</evidence>
<organism evidence="5 6">
    <name type="scientific">Mycolicibacterium elephantis DSM 44368</name>
    <dbReference type="NCBI Taxonomy" id="1335622"/>
    <lineage>
        <taxon>Bacteria</taxon>
        <taxon>Bacillati</taxon>
        <taxon>Actinomycetota</taxon>
        <taxon>Actinomycetes</taxon>
        <taxon>Mycobacteriales</taxon>
        <taxon>Mycobacteriaceae</taxon>
        <taxon>Mycolicibacterium</taxon>
    </lineage>
</organism>
<dbReference type="NCBIfam" id="TIGR03971">
    <property type="entry name" value="SDR_subfam_1"/>
    <property type="match status" value="1"/>
</dbReference>
<dbReference type="NCBIfam" id="NF009467">
    <property type="entry name" value="PRK12826.1-3"/>
    <property type="match status" value="1"/>
</dbReference>
<dbReference type="Proteomes" id="UP000287177">
    <property type="component" value="Unassembled WGS sequence"/>
</dbReference>
<dbReference type="CDD" id="cd05233">
    <property type="entry name" value="SDR_c"/>
    <property type="match status" value="1"/>
</dbReference>
<protein>
    <recommendedName>
        <fullName evidence="7">Oxidoreductase</fullName>
    </recommendedName>
</protein>
<evidence type="ECO:0000256" key="1">
    <source>
        <dbReference type="ARBA" id="ARBA00006484"/>
    </source>
</evidence>
<evidence type="ECO:0000313" key="6">
    <source>
        <dbReference type="Proteomes" id="UP000287177"/>
    </source>
</evidence>
<keyword evidence="6" id="KW-1185">Reference proteome</keyword>
<evidence type="ECO:0000256" key="4">
    <source>
        <dbReference type="RuleBase" id="RU000363"/>
    </source>
</evidence>
<dbReference type="Gene3D" id="3.40.50.720">
    <property type="entry name" value="NAD(P)-binding Rossmann-like Domain"/>
    <property type="match status" value="1"/>
</dbReference>
<dbReference type="AlphaFoldDB" id="A0A439DT00"/>
<evidence type="ECO:0000256" key="2">
    <source>
        <dbReference type="ARBA" id="ARBA00023002"/>
    </source>
</evidence>
<keyword evidence="3" id="KW-0520">NAD</keyword>
<dbReference type="InterPro" id="IPR036291">
    <property type="entry name" value="NAD(P)-bd_dom_sf"/>
</dbReference>
<dbReference type="EMBL" id="ATDN01000018">
    <property type="protein sequence ID" value="RWA19474.1"/>
    <property type="molecule type" value="Genomic_DNA"/>
</dbReference>
<proteinExistence type="inferred from homology"/>
<gene>
    <name evidence="5" type="ORF">MELE44368_20650</name>
</gene>
<name>A0A439DT00_9MYCO</name>
<evidence type="ECO:0000313" key="5">
    <source>
        <dbReference type="EMBL" id="RWA19474.1"/>
    </source>
</evidence>
<dbReference type="PRINTS" id="PR00081">
    <property type="entry name" value="GDHRDH"/>
</dbReference>
<dbReference type="InterPro" id="IPR002347">
    <property type="entry name" value="SDR_fam"/>
</dbReference>
<dbReference type="Pfam" id="PF00106">
    <property type="entry name" value="adh_short"/>
    <property type="match status" value="1"/>
</dbReference>
<comment type="similarity">
    <text evidence="1 4">Belongs to the short-chain dehydrogenases/reductases (SDR) family.</text>
</comment>
<dbReference type="RefSeq" id="WP_128109017.1">
    <property type="nucleotide sequence ID" value="NZ_ATDN01000018.1"/>
</dbReference>
<keyword evidence="2" id="KW-0560">Oxidoreductase</keyword>
<dbReference type="FunFam" id="3.40.50.720:FF:000084">
    <property type="entry name" value="Short-chain dehydrogenase reductase"/>
    <property type="match status" value="1"/>
</dbReference>
<dbReference type="GO" id="GO:0016616">
    <property type="term" value="F:oxidoreductase activity, acting on the CH-OH group of donors, NAD or NADP as acceptor"/>
    <property type="evidence" value="ECO:0007669"/>
    <property type="project" value="TreeGrafter"/>
</dbReference>
<dbReference type="InterPro" id="IPR020904">
    <property type="entry name" value="Sc_DH/Rdtase_CS"/>
</dbReference>
<dbReference type="PRINTS" id="PR00080">
    <property type="entry name" value="SDRFAMILY"/>
</dbReference>
<dbReference type="PANTHER" id="PTHR42760">
    <property type="entry name" value="SHORT-CHAIN DEHYDROGENASES/REDUCTASES FAMILY MEMBER"/>
    <property type="match status" value="1"/>
</dbReference>
<reference evidence="5 6" key="1">
    <citation type="submission" date="2013-06" db="EMBL/GenBank/DDBJ databases">
        <title>The draft sequence of the Mycobacterium elephantis genome.</title>
        <authorList>
            <person name="Pettersson F.B."/>
            <person name="Das S."/>
            <person name="Dasgupta S."/>
            <person name="Bhattacharya A."/>
            <person name="Kirsebom L.A."/>
        </authorList>
    </citation>
    <scope>NUCLEOTIDE SEQUENCE [LARGE SCALE GENOMIC DNA]</scope>
    <source>
        <strain evidence="5 6">DSM 44368</strain>
    </source>
</reference>
<dbReference type="PROSITE" id="PS00061">
    <property type="entry name" value="ADH_SHORT"/>
    <property type="match status" value="1"/>
</dbReference>
<sequence>MTGRVQGKVAFITGAGHGQGRSHAVRLAEEGADIVLVDACTTINEAVTYPMATTEELEYTAKLVEKTGRRVQSHVADVRDFQALKAAADAAVSEFGAIDILCANAGIISWHWSWEIPEDAWDDIIDVNLKGVWNSARAVIPHMMKGRRGGSIIATSSAGGIRGLPYTSHYSASKFGVVGLAKALANELGQYNIRVNTVHPGTVLGEGDFVSSMGTQDKVPWQFFADFPEYAPNPGHMRDPQAGEEMRHAPRPGVHPNAISEAVLWLASDAAQHVTGVALPVDDGQVNRQ</sequence>
<dbReference type="SUPFAM" id="SSF51735">
    <property type="entry name" value="NAD(P)-binding Rossmann-fold domains"/>
    <property type="match status" value="1"/>
</dbReference>
<dbReference type="InterPro" id="IPR023985">
    <property type="entry name" value="SDR_subfam_1"/>
</dbReference>
<evidence type="ECO:0008006" key="7">
    <source>
        <dbReference type="Google" id="ProtNLM"/>
    </source>
</evidence>
<accession>A0A439DT00</accession>
<comment type="caution">
    <text evidence="5">The sequence shown here is derived from an EMBL/GenBank/DDBJ whole genome shotgun (WGS) entry which is preliminary data.</text>
</comment>